<dbReference type="InterPro" id="IPR007263">
    <property type="entry name" value="DCC1-like"/>
</dbReference>
<keyword evidence="3" id="KW-1185">Reference proteome</keyword>
<gene>
    <name evidence="2" type="ORF">GQS65_04055</name>
</gene>
<feature type="transmembrane region" description="Helical" evidence="1">
    <location>
        <begin position="225"/>
        <end position="246"/>
    </location>
</feature>
<dbReference type="Proteomes" id="UP000451471">
    <property type="component" value="Unassembled WGS sequence"/>
</dbReference>
<sequence>MRFGVVNYFGSAERETPLNLALARVLVAAVVVWRVVWIDWFEVTEAPYVLFEEYRFFLPPDPLVLVAEQWLLVAALLAVAVGYRLRLSTFLAAVLLGHQTAVLFLFKTHGPVTVLFFFVYMLLFMGLYHDPDALTVDGFRHAATDSIDTVVDRLKSPLDRGYSVDALTMPLLAIGVVYFGSGVDKLLQSGLAWAAPSNLSRIILFRTVHYDLPITLGVRLLDYPLLIAAMSAATLAAEVGLLVLVLTRRSITLPVVLLLGMKLGTLVTVNIIFVDAFFVFGAFLAWDRLHERLASDRSVDVVFDDRCHFCARSLLPFKVLDVNDTVTFYSQSDVPERYRGREDVDFGAAMYAFVESEAAASDSEATASDSEATASNATPYAGYAAFRELVRQFGLFRPVVWLMDRHPVEWVGVRVYEYVAANRSRHFTCSVEPG</sequence>
<dbReference type="GO" id="GO:0015035">
    <property type="term" value="F:protein-disulfide reductase activity"/>
    <property type="evidence" value="ECO:0007669"/>
    <property type="project" value="InterPro"/>
</dbReference>
<evidence type="ECO:0000256" key="1">
    <source>
        <dbReference type="SAM" id="Phobius"/>
    </source>
</evidence>
<dbReference type="EMBL" id="WSZK01000009">
    <property type="protein sequence ID" value="MWG33672.1"/>
    <property type="molecule type" value="Genomic_DNA"/>
</dbReference>
<keyword evidence="1" id="KW-1133">Transmembrane helix</keyword>
<dbReference type="OrthoDB" id="303844at2157"/>
<keyword evidence="1" id="KW-0472">Membrane</keyword>
<dbReference type="RefSeq" id="WP_158203399.1">
    <property type="nucleotide sequence ID" value="NZ_WSZK01000009.1"/>
</dbReference>
<keyword evidence="1" id="KW-0812">Transmembrane</keyword>
<feature type="transmembrane region" description="Helical" evidence="1">
    <location>
        <begin position="63"/>
        <end position="83"/>
    </location>
</feature>
<protein>
    <submittedName>
        <fullName evidence="2">DUF393 domain-containing protein</fullName>
    </submittedName>
</protein>
<reference evidence="2 3" key="1">
    <citation type="submission" date="2019-12" db="EMBL/GenBank/DDBJ databases">
        <title>Halocatena pleomorpha gen. nov. sp. nov., an extremely halophilic archaeon of family Halobacteriaceae isolated from saltpan soil.</title>
        <authorList>
            <person name="Pal Y."/>
            <person name="Verma A."/>
            <person name="Krishnamurthi S."/>
            <person name="Kumar P."/>
        </authorList>
    </citation>
    <scope>NUCLEOTIDE SEQUENCE [LARGE SCALE GENOMIC DNA]</scope>
    <source>
        <strain evidence="2 3">JCM 16495</strain>
    </source>
</reference>
<comment type="caution">
    <text evidence="2">The sequence shown here is derived from an EMBL/GenBank/DDBJ whole genome shotgun (WGS) entry which is preliminary data.</text>
</comment>
<name>A0A6B0GFS0_9EURY</name>
<accession>A0A6B0GFS0</accession>
<proteinExistence type="predicted"/>
<dbReference type="AlphaFoldDB" id="A0A6B0GFS0"/>
<dbReference type="Pfam" id="PF04134">
    <property type="entry name" value="DCC1-like"/>
    <property type="match status" value="1"/>
</dbReference>
<evidence type="ECO:0000313" key="2">
    <source>
        <dbReference type="EMBL" id="MWG33672.1"/>
    </source>
</evidence>
<organism evidence="2 3">
    <name type="scientific">Halomarina oriensis</name>
    <dbReference type="NCBI Taxonomy" id="671145"/>
    <lineage>
        <taxon>Archaea</taxon>
        <taxon>Methanobacteriati</taxon>
        <taxon>Methanobacteriota</taxon>
        <taxon>Stenosarchaea group</taxon>
        <taxon>Halobacteria</taxon>
        <taxon>Halobacteriales</taxon>
        <taxon>Natronomonadaceae</taxon>
        <taxon>Halomarina</taxon>
    </lineage>
</organism>
<evidence type="ECO:0000313" key="3">
    <source>
        <dbReference type="Proteomes" id="UP000451471"/>
    </source>
</evidence>
<feature type="transmembrane region" description="Helical" evidence="1">
    <location>
        <begin position="112"/>
        <end position="128"/>
    </location>
</feature>
<feature type="transmembrane region" description="Helical" evidence="1">
    <location>
        <begin position="21"/>
        <end position="43"/>
    </location>
</feature>